<accession>A0ABX1A6D4</accession>
<dbReference type="RefSeq" id="WP_167991160.1">
    <property type="nucleotide sequence ID" value="NZ_JAATEM010000003.1"/>
</dbReference>
<evidence type="ECO:0000256" key="2">
    <source>
        <dbReference type="SAM" id="SignalP"/>
    </source>
</evidence>
<feature type="region of interest" description="Disordered" evidence="1">
    <location>
        <begin position="105"/>
        <end position="130"/>
    </location>
</feature>
<keyword evidence="2" id="KW-0732">Signal</keyword>
<proteinExistence type="predicted"/>
<feature type="compositionally biased region" description="Low complexity" evidence="1">
    <location>
        <begin position="38"/>
        <end position="49"/>
    </location>
</feature>
<feature type="compositionally biased region" description="Basic and acidic residues" evidence="1">
    <location>
        <begin position="28"/>
        <end position="37"/>
    </location>
</feature>
<feature type="chain" id="PRO_5046600184" description="Lipoprotein" evidence="2">
    <location>
        <begin position="25"/>
        <end position="259"/>
    </location>
</feature>
<sequence length="259" mass="25646">MKPTSVRRTALAASAAALTLLVTACGGDGEKADEGKGASEPTAAPAPAAKALTGAELEKAALAQSDVEKGKVAAEVPASDDLTADQVKAEDGACLPLARAQAGVAQGDPAATAKRSWTGEPKKPAADTDPEEALGAALDVSKMLITLASYEDGGAEKAMKGLSAAAEKCTGGFKTTTSGEKLEIAKVATTAAPKGGDESAAITLTLAAEGGLEAPNKVVAVRKGSTVVTFTVVNLAAMADGKDFEVPADVVDAQVSKLG</sequence>
<dbReference type="EMBL" id="JAATEM010000003">
    <property type="protein sequence ID" value="NJP49306.1"/>
    <property type="molecule type" value="Genomic_DNA"/>
</dbReference>
<dbReference type="Proteomes" id="UP000730591">
    <property type="component" value="Unassembled WGS sequence"/>
</dbReference>
<keyword evidence="4" id="KW-1185">Reference proteome</keyword>
<evidence type="ECO:0000313" key="3">
    <source>
        <dbReference type="EMBL" id="NJP49306.1"/>
    </source>
</evidence>
<gene>
    <name evidence="3" type="ORF">HCJ93_04255</name>
</gene>
<protein>
    <recommendedName>
        <fullName evidence="5">Lipoprotein</fullName>
    </recommendedName>
</protein>
<feature type="signal peptide" evidence="2">
    <location>
        <begin position="1"/>
        <end position="24"/>
    </location>
</feature>
<name>A0ABX1A6D4_9ACTN</name>
<dbReference type="PROSITE" id="PS51257">
    <property type="entry name" value="PROKAR_LIPOPROTEIN"/>
    <property type="match status" value="1"/>
</dbReference>
<comment type="caution">
    <text evidence="3">The sequence shown here is derived from an EMBL/GenBank/DDBJ whole genome shotgun (WGS) entry which is preliminary data.</text>
</comment>
<reference evidence="3 4" key="1">
    <citation type="submission" date="2020-03" db="EMBL/GenBank/DDBJ databases">
        <title>WGS of actinomycetes isolated from Thailand.</title>
        <authorList>
            <person name="Thawai C."/>
        </authorList>
    </citation>
    <scope>NUCLEOTIDE SEQUENCE [LARGE SCALE GENOMIC DNA]</scope>
    <source>
        <strain evidence="3 4">SBST2-5</strain>
    </source>
</reference>
<organism evidence="3 4">
    <name type="scientific">Streptomyces composti</name>
    <dbReference type="NCBI Taxonomy" id="2720025"/>
    <lineage>
        <taxon>Bacteria</taxon>
        <taxon>Bacillati</taxon>
        <taxon>Actinomycetota</taxon>
        <taxon>Actinomycetes</taxon>
        <taxon>Kitasatosporales</taxon>
        <taxon>Streptomycetaceae</taxon>
        <taxon>Streptomyces</taxon>
    </lineage>
</organism>
<evidence type="ECO:0000313" key="4">
    <source>
        <dbReference type="Proteomes" id="UP000730591"/>
    </source>
</evidence>
<feature type="region of interest" description="Disordered" evidence="1">
    <location>
        <begin position="28"/>
        <end position="49"/>
    </location>
</feature>
<evidence type="ECO:0008006" key="5">
    <source>
        <dbReference type="Google" id="ProtNLM"/>
    </source>
</evidence>
<evidence type="ECO:0000256" key="1">
    <source>
        <dbReference type="SAM" id="MobiDB-lite"/>
    </source>
</evidence>